<evidence type="ECO:0000313" key="3">
    <source>
        <dbReference type="Proteomes" id="UP001221898"/>
    </source>
</evidence>
<sequence>MADRYDNSFSPRPLRLDPGAESTAAASSSSVMPECGGRHEGDGGRSGPGSPAFGIRGRPALISGQPEQQFSSSQEPLSSQSALKDVRVRFSSEPPARVSSSAWPERLPPVESRAPGSPSETTRVAAASAPETRADFPSPAAEASALPSAAPGVTGLRPR</sequence>
<dbReference type="AlphaFoldDB" id="A0AAD7SDK7"/>
<feature type="region of interest" description="Disordered" evidence="1">
    <location>
        <begin position="1"/>
        <end position="159"/>
    </location>
</feature>
<keyword evidence="3" id="KW-1185">Reference proteome</keyword>
<name>A0AAD7SDK7_9TELE</name>
<accession>A0AAD7SDK7</accession>
<feature type="compositionally biased region" description="Low complexity" evidence="1">
    <location>
        <begin position="137"/>
        <end position="151"/>
    </location>
</feature>
<dbReference type="EMBL" id="JAINUG010000075">
    <property type="protein sequence ID" value="KAJ8400584.1"/>
    <property type="molecule type" value="Genomic_DNA"/>
</dbReference>
<proteinExistence type="predicted"/>
<protein>
    <submittedName>
        <fullName evidence="2">Uncharacterized protein</fullName>
    </submittedName>
</protein>
<evidence type="ECO:0000256" key="1">
    <source>
        <dbReference type="SAM" id="MobiDB-lite"/>
    </source>
</evidence>
<reference evidence="2" key="1">
    <citation type="journal article" date="2023" name="Science">
        <title>Genome structures resolve the early diversification of teleost fishes.</title>
        <authorList>
            <person name="Parey E."/>
            <person name="Louis A."/>
            <person name="Montfort J."/>
            <person name="Bouchez O."/>
            <person name="Roques C."/>
            <person name="Iampietro C."/>
            <person name="Lluch J."/>
            <person name="Castinel A."/>
            <person name="Donnadieu C."/>
            <person name="Desvignes T."/>
            <person name="Floi Bucao C."/>
            <person name="Jouanno E."/>
            <person name="Wen M."/>
            <person name="Mejri S."/>
            <person name="Dirks R."/>
            <person name="Jansen H."/>
            <person name="Henkel C."/>
            <person name="Chen W.J."/>
            <person name="Zahm M."/>
            <person name="Cabau C."/>
            <person name="Klopp C."/>
            <person name="Thompson A.W."/>
            <person name="Robinson-Rechavi M."/>
            <person name="Braasch I."/>
            <person name="Lecointre G."/>
            <person name="Bobe J."/>
            <person name="Postlethwait J.H."/>
            <person name="Berthelot C."/>
            <person name="Roest Crollius H."/>
            <person name="Guiguen Y."/>
        </authorList>
    </citation>
    <scope>NUCLEOTIDE SEQUENCE</scope>
    <source>
        <strain evidence="2">NC1722</strain>
    </source>
</reference>
<feature type="compositionally biased region" description="Low complexity" evidence="1">
    <location>
        <begin position="63"/>
        <end position="81"/>
    </location>
</feature>
<gene>
    <name evidence="2" type="ORF">AAFF_G00393530</name>
</gene>
<dbReference type="Proteomes" id="UP001221898">
    <property type="component" value="Unassembled WGS sequence"/>
</dbReference>
<evidence type="ECO:0000313" key="2">
    <source>
        <dbReference type="EMBL" id="KAJ8400584.1"/>
    </source>
</evidence>
<feature type="compositionally biased region" description="Low complexity" evidence="1">
    <location>
        <begin position="20"/>
        <end position="30"/>
    </location>
</feature>
<comment type="caution">
    <text evidence="2">The sequence shown here is derived from an EMBL/GenBank/DDBJ whole genome shotgun (WGS) entry which is preliminary data.</text>
</comment>
<organism evidence="2 3">
    <name type="scientific">Aldrovandia affinis</name>
    <dbReference type="NCBI Taxonomy" id="143900"/>
    <lineage>
        <taxon>Eukaryota</taxon>
        <taxon>Metazoa</taxon>
        <taxon>Chordata</taxon>
        <taxon>Craniata</taxon>
        <taxon>Vertebrata</taxon>
        <taxon>Euteleostomi</taxon>
        <taxon>Actinopterygii</taxon>
        <taxon>Neopterygii</taxon>
        <taxon>Teleostei</taxon>
        <taxon>Notacanthiformes</taxon>
        <taxon>Halosauridae</taxon>
        <taxon>Aldrovandia</taxon>
    </lineage>
</organism>